<keyword evidence="7" id="KW-0411">Iron-sulfur</keyword>
<protein>
    <submittedName>
        <fullName evidence="9">B12-binding domain-containing radical SAM protein</fullName>
    </submittedName>
</protein>
<dbReference type="PROSITE" id="PS51918">
    <property type="entry name" value="RADICAL_SAM"/>
    <property type="match status" value="1"/>
</dbReference>
<dbReference type="Pfam" id="PF04055">
    <property type="entry name" value="Radical_SAM"/>
    <property type="match status" value="1"/>
</dbReference>
<evidence type="ECO:0000256" key="2">
    <source>
        <dbReference type="ARBA" id="ARBA00022603"/>
    </source>
</evidence>
<dbReference type="InterPro" id="IPR007197">
    <property type="entry name" value="rSAM"/>
</dbReference>
<evidence type="ECO:0000256" key="5">
    <source>
        <dbReference type="ARBA" id="ARBA00022723"/>
    </source>
</evidence>
<organism evidence="9 10">
    <name type="scientific">Candidatus Scatousia excrementipullorum</name>
    <dbReference type="NCBI Taxonomy" id="2840936"/>
    <lineage>
        <taxon>Bacteria</taxon>
        <taxon>Candidatus Scatousia</taxon>
    </lineage>
</organism>
<dbReference type="EMBL" id="JADIND010000168">
    <property type="protein sequence ID" value="MBO8431233.1"/>
    <property type="molecule type" value="Genomic_DNA"/>
</dbReference>
<dbReference type="InterPro" id="IPR006638">
    <property type="entry name" value="Elp3/MiaA/NifB-like_rSAM"/>
</dbReference>
<dbReference type="InterPro" id="IPR034466">
    <property type="entry name" value="Methyltransferase_Class_B"/>
</dbReference>
<evidence type="ECO:0000313" key="9">
    <source>
        <dbReference type="EMBL" id="MBO8431233.1"/>
    </source>
</evidence>
<evidence type="ECO:0000313" key="10">
    <source>
        <dbReference type="Proteomes" id="UP000823632"/>
    </source>
</evidence>
<dbReference type="Proteomes" id="UP000823632">
    <property type="component" value="Unassembled WGS sequence"/>
</dbReference>
<keyword evidence="3" id="KW-0808">Transferase</keyword>
<evidence type="ECO:0000256" key="7">
    <source>
        <dbReference type="ARBA" id="ARBA00023014"/>
    </source>
</evidence>
<dbReference type="SUPFAM" id="SSF102114">
    <property type="entry name" value="Radical SAM enzymes"/>
    <property type="match status" value="1"/>
</dbReference>
<comment type="caution">
    <text evidence="9">The sequence shown here is derived from an EMBL/GenBank/DDBJ whole genome shotgun (WGS) entry which is preliminary data.</text>
</comment>
<gene>
    <name evidence="9" type="ORF">IAC76_07580</name>
</gene>
<dbReference type="SFLD" id="SFLDG01123">
    <property type="entry name" value="methyltransferase_(Class_B)"/>
    <property type="match status" value="1"/>
</dbReference>
<keyword evidence="6" id="KW-0408">Iron</keyword>
<dbReference type="InterPro" id="IPR051198">
    <property type="entry name" value="BchE-like"/>
</dbReference>
<name>A0A9D9DR28_9BACT</name>
<dbReference type="CDD" id="cd01335">
    <property type="entry name" value="Radical_SAM"/>
    <property type="match status" value="1"/>
</dbReference>
<evidence type="ECO:0000256" key="6">
    <source>
        <dbReference type="ARBA" id="ARBA00023004"/>
    </source>
</evidence>
<accession>A0A9D9DR28</accession>
<dbReference type="SFLD" id="SFLDG01082">
    <property type="entry name" value="B12-binding_domain_containing"/>
    <property type="match status" value="1"/>
</dbReference>
<dbReference type="GO" id="GO:0051539">
    <property type="term" value="F:4 iron, 4 sulfur cluster binding"/>
    <property type="evidence" value="ECO:0007669"/>
    <property type="project" value="UniProtKB-KW"/>
</dbReference>
<dbReference type="PANTHER" id="PTHR43409">
    <property type="entry name" value="ANAEROBIC MAGNESIUM-PROTOPORPHYRIN IX MONOMETHYL ESTER CYCLASE-RELATED"/>
    <property type="match status" value="1"/>
</dbReference>
<keyword evidence="2" id="KW-0489">Methyltransferase</keyword>
<evidence type="ECO:0000259" key="8">
    <source>
        <dbReference type="PROSITE" id="PS51918"/>
    </source>
</evidence>
<reference evidence="9" key="2">
    <citation type="journal article" date="2021" name="PeerJ">
        <title>Extensive microbial diversity within the chicken gut microbiome revealed by metagenomics and culture.</title>
        <authorList>
            <person name="Gilroy R."/>
            <person name="Ravi A."/>
            <person name="Getino M."/>
            <person name="Pursley I."/>
            <person name="Horton D.L."/>
            <person name="Alikhan N.F."/>
            <person name="Baker D."/>
            <person name="Gharbi K."/>
            <person name="Hall N."/>
            <person name="Watson M."/>
            <person name="Adriaenssens E.M."/>
            <person name="Foster-Nyarko E."/>
            <person name="Jarju S."/>
            <person name="Secka A."/>
            <person name="Antonio M."/>
            <person name="Oren A."/>
            <person name="Chaudhuri R.R."/>
            <person name="La Ragione R."/>
            <person name="Hildebrand F."/>
            <person name="Pallen M.J."/>
        </authorList>
    </citation>
    <scope>NUCLEOTIDE SEQUENCE</scope>
    <source>
        <strain evidence="9">10192</strain>
    </source>
</reference>
<dbReference type="SMART" id="SM00729">
    <property type="entry name" value="Elp3"/>
    <property type="match status" value="1"/>
</dbReference>
<comment type="cofactor">
    <cofactor evidence="1">
        <name>[4Fe-4S] cluster</name>
        <dbReference type="ChEBI" id="CHEBI:49883"/>
    </cofactor>
</comment>
<dbReference type="InterPro" id="IPR023404">
    <property type="entry name" value="rSAM_horseshoe"/>
</dbReference>
<dbReference type="GO" id="GO:0003824">
    <property type="term" value="F:catalytic activity"/>
    <property type="evidence" value="ECO:0007669"/>
    <property type="project" value="InterPro"/>
</dbReference>
<evidence type="ECO:0000256" key="1">
    <source>
        <dbReference type="ARBA" id="ARBA00001966"/>
    </source>
</evidence>
<dbReference type="InterPro" id="IPR058240">
    <property type="entry name" value="rSAM_sf"/>
</dbReference>
<proteinExistence type="predicted"/>
<dbReference type="Gene3D" id="3.80.30.20">
    <property type="entry name" value="tm_1862 like domain"/>
    <property type="match status" value="1"/>
</dbReference>
<dbReference type="GO" id="GO:0046872">
    <property type="term" value="F:metal ion binding"/>
    <property type="evidence" value="ECO:0007669"/>
    <property type="project" value="UniProtKB-KW"/>
</dbReference>
<evidence type="ECO:0000256" key="4">
    <source>
        <dbReference type="ARBA" id="ARBA00022691"/>
    </source>
</evidence>
<dbReference type="GO" id="GO:0005829">
    <property type="term" value="C:cytosol"/>
    <property type="evidence" value="ECO:0007669"/>
    <property type="project" value="TreeGrafter"/>
</dbReference>
<dbReference type="PANTHER" id="PTHR43409:SF7">
    <property type="entry name" value="BLL1977 PROTEIN"/>
    <property type="match status" value="1"/>
</dbReference>
<dbReference type="Gene3D" id="3.40.50.280">
    <property type="entry name" value="Cobalamin-binding domain"/>
    <property type="match status" value="1"/>
</dbReference>
<sequence>MKILFIQPKMSMRPMDTLLKTRMSPSLAIYTLVALTPEKHEVIVVNENIEKIDYELDVDLVAITVTVDVFPRAIQIASKFRNRGIPTIAGGIHISSQPQEAMKYFSSICVGMAERIWKKVLSDVEAGSLQKCYCDMDNIRGDEIVSPAYDKIDKSKYFYTNIISTSRGCPFKCDFCYNSSNNSPDYIKRPIENVLNEIKSLRSRHIMFIDDNFIGDIAWTKEFCKRINTLGLKWNCAVSVNILNHLDLLDMMKDAGCQSLFIGIESINANSIKSVHKVQNNIKNYDKLIKEIHDRNMMVNASIVFGLDDDDSSVFDTTLEWMIRRKVETVTAHILTPYPGTKLYKKMCDENKIFDFDLSHYNTANVVYYPNKMSPKELYDGYINFYKKFYSFKNIIKRIPTSKSQWMTYFLFNFVYRKFGKITEAFSYVIPLNLIGKIISILCYKNN</sequence>
<keyword evidence="5" id="KW-0479">Metal-binding</keyword>
<dbReference type="SFLD" id="SFLDS00029">
    <property type="entry name" value="Radical_SAM"/>
    <property type="match status" value="1"/>
</dbReference>
<dbReference type="AlphaFoldDB" id="A0A9D9DR28"/>
<reference evidence="9" key="1">
    <citation type="submission" date="2020-10" db="EMBL/GenBank/DDBJ databases">
        <authorList>
            <person name="Gilroy R."/>
        </authorList>
    </citation>
    <scope>NUCLEOTIDE SEQUENCE</scope>
    <source>
        <strain evidence="9">10192</strain>
    </source>
</reference>
<keyword evidence="4" id="KW-0949">S-adenosyl-L-methionine</keyword>
<evidence type="ECO:0000256" key="3">
    <source>
        <dbReference type="ARBA" id="ARBA00022679"/>
    </source>
</evidence>
<feature type="domain" description="Radical SAM core" evidence="8">
    <location>
        <begin position="155"/>
        <end position="376"/>
    </location>
</feature>